<gene>
    <name evidence="1" type="ORF">METZ01_LOCUS480063</name>
</gene>
<evidence type="ECO:0000313" key="1">
    <source>
        <dbReference type="EMBL" id="SVE27209.1"/>
    </source>
</evidence>
<dbReference type="EMBL" id="UINC01205844">
    <property type="protein sequence ID" value="SVE27209.1"/>
    <property type="molecule type" value="Genomic_DNA"/>
</dbReference>
<protein>
    <submittedName>
        <fullName evidence="1">Uncharacterized protein</fullName>
    </submittedName>
</protein>
<proteinExistence type="predicted"/>
<accession>A0A383C581</accession>
<name>A0A383C581_9ZZZZ</name>
<sequence length="83" mass="8993">MAKERKSAYRAQFDGHRRLAAAVILQAIKDVSSGPSPQEAAEFLQGDMWPFSDVLDLPADGAALQDYLKNADLSSIEADPTTN</sequence>
<organism evidence="1">
    <name type="scientific">marine metagenome</name>
    <dbReference type="NCBI Taxonomy" id="408172"/>
    <lineage>
        <taxon>unclassified sequences</taxon>
        <taxon>metagenomes</taxon>
        <taxon>ecological metagenomes</taxon>
    </lineage>
</organism>
<dbReference type="AlphaFoldDB" id="A0A383C581"/>
<reference evidence="1" key="1">
    <citation type="submission" date="2018-05" db="EMBL/GenBank/DDBJ databases">
        <authorList>
            <person name="Lanie J.A."/>
            <person name="Ng W.-L."/>
            <person name="Kazmierczak K.M."/>
            <person name="Andrzejewski T.M."/>
            <person name="Davidsen T.M."/>
            <person name="Wayne K.J."/>
            <person name="Tettelin H."/>
            <person name="Glass J.I."/>
            <person name="Rusch D."/>
            <person name="Podicherti R."/>
            <person name="Tsui H.-C.T."/>
            <person name="Winkler M.E."/>
        </authorList>
    </citation>
    <scope>NUCLEOTIDE SEQUENCE</scope>
</reference>